<name>A0A2P5B8P6_PARAD</name>
<comment type="caution">
    <text evidence="1">The sequence shown here is derived from an EMBL/GenBank/DDBJ whole genome shotgun (WGS) entry which is preliminary data.</text>
</comment>
<reference evidence="2" key="1">
    <citation type="submission" date="2016-06" db="EMBL/GenBank/DDBJ databases">
        <title>Parallel loss of symbiosis genes in relatives of nitrogen-fixing non-legume Parasponia.</title>
        <authorList>
            <person name="Van Velzen R."/>
            <person name="Holmer R."/>
            <person name="Bu F."/>
            <person name="Rutten L."/>
            <person name="Van Zeijl A."/>
            <person name="Liu W."/>
            <person name="Santuari L."/>
            <person name="Cao Q."/>
            <person name="Sharma T."/>
            <person name="Shen D."/>
            <person name="Roswanjaya Y."/>
            <person name="Wardhani T."/>
            <person name="Kalhor M.S."/>
            <person name="Jansen J."/>
            <person name="Van den Hoogen J."/>
            <person name="Gungor B."/>
            <person name="Hartog M."/>
            <person name="Hontelez J."/>
            <person name="Verver J."/>
            <person name="Yang W.-C."/>
            <person name="Schijlen E."/>
            <person name="Repin R."/>
            <person name="Schilthuizen M."/>
            <person name="Schranz E."/>
            <person name="Heidstra R."/>
            <person name="Miyata K."/>
            <person name="Fedorova E."/>
            <person name="Kohlen W."/>
            <person name="Bisseling T."/>
            <person name="Smit S."/>
            <person name="Geurts R."/>
        </authorList>
    </citation>
    <scope>NUCLEOTIDE SEQUENCE [LARGE SCALE GENOMIC DNA]</scope>
    <source>
        <strain evidence="2">cv. WU1-14</strain>
    </source>
</reference>
<dbReference type="Pfam" id="PF22909">
    <property type="entry name" value="Caulimovir_coat_dom"/>
    <property type="match status" value="1"/>
</dbReference>
<protein>
    <submittedName>
        <fullName evidence="1">Uncharacterized protein</fullName>
    </submittedName>
</protein>
<sequence>MRDLEQIQIFNWKYLKHFCNDILAMTAISGNYCNPDMGERIFSKLPGELGKEIHAAWKAQNVPTLFDNIGVRVQHIISKLKRKMHLHCHSKTVKESELWILFTDIYSAAVWEILFRLYRK</sequence>
<dbReference type="EMBL" id="JXTB01000336">
    <property type="protein sequence ID" value="PON45173.1"/>
    <property type="molecule type" value="Genomic_DNA"/>
</dbReference>
<dbReference type="AlphaFoldDB" id="A0A2P5B8P6"/>
<dbReference type="OrthoDB" id="1736312at2759"/>
<evidence type="ECO:0000313" key="1">
    <source>
        <dbReference type="EMBL" id="PON45173.1"/>
    </source>
</evidence>
<keyword evidence="2" id="KW-1185">Reference proteome</keyword>
<dbReference type="Proteomes" id="UP000237105">
    <property type="component" value="Unassembled WGS sequence"/>
</dbReference>
<proteinExistence type="predicted"/>
<accession>A0A2P5B8P6</accession>
<gene>
    <name evidence="1" type="ORF">PanWU01x14_261180</name>
</gene>
<organism evidence="1 2">
    <name type="scientific">Parasponia andersonii</name>
    <name type="common">Sponia andersonii</name>
    <dbReference type="NCBI Taxonomy" id="3476"/>
    <lineage>
        <taxon>Eukaryota</taxon>
        <taxon>Viridiplantae</taxon>
        <taxon>Streptophyta</taxon>
        <taxon>Embryophyta</taxon>
        <taxon>Tracheophyta</taxon>
        <taxon>Spermatophyta</taxon>
        <taxon>Magnoliopsida</taxon>
        <taxon>eudicotyledons</taxon>
        <taxon>Gunneridae</taxon>
        <taxon>Pentapetalae</taxon>
        <taxon>rosids</taxon>
        <taxon>fabids</taxon>
        <taxon>Rosales</taxon>
        <taxon>Cannabaceae</taxon>
        <taxon>Parasponia</taxon>
    </lineage>
</organism>
<evidence type="ECO:0000313" key="2">
    <source>
        <dbReference type="Proteomes" id="UP000237105"/>
    </source>
</evidence>